<feature type="region of interest" description="Disordered" evidence="1">
    <location>
        <begin position="1"/>
        <end position="221"/>
    </location>
</feature>
<feature type="compositionally biased region" description="Polar residues" evidence="1">
    <location>
        <begin position="104"/>
        <end position="158"/>
    </location>
</feature>
<feature type="compositionally biased region" description="Basic and acidic residues" evidence="1">
    <location>
        <begin position="494"/>
        <end position="505"/>
    </location>
</feature>
<proteinExistence type="predicted"/>
<evidence type="ECO:0000313" key="3">
    <source>
        <dbReference type="Proteomes" id="UP001265746"/>
    </source>
</evidence>
<evidence type="ECO:0000256" key="1">
    <source>
        <dbReference type="SAM" id="MobiDB-lite"/>
    </source>
</evidence>
<feature type="compositionally biased region" description="Low complexity" evidence="1">
    <location>
        <begin position="421"/>
        <end position="433"/>
    </location>
</feature>
<accession>A0AAD9W0S2</accession>
<feature type="compositionally biased region" description="Pro residues" evidence="1">
    <location>
        <begin position="188"/>
        <end position="197"/>
    </location>
</feature>
<feature type="region of interest" description="Disordered" evidence="1">
    <location>
        <begin position="246"/>
        <end position="340"/>
    </location>
</feature>
<feature type="compositionally biased region" description="Acidic residues" evidence="1">
    <location>
        <begin position="316"/>
        <end position="325"/>
    </location>
</feature>
<gene>
    <name evidence="2" type="ORF">N8I77_009258</name>
</gene>
<feature type="compositionally biased region" description="Pro residues" evidence="1">
    <location>
        <begin position="541"/>
        <end position="557"/>
    </location>
</feature>
<sequence length="557" mass="61363">MATRAYMEEADDDGNPIDDTRTYVSTAPPNMKEAANVSRTRNHTLTRGTSSSPNPTHVHTDSESTTQPNSPLRRESRKPKTKPRDKDRPSSKKMVTHAPVRPSAKSSKTLPNLHTSATRRSQEQSTFYGISPTATSPILTAAATSSRPRAYTASQRPSSYYGAPSKPPQSNARYWQQPHPALGTSFPPQAPYPPPSAPQYHSPFAPPPPQQFTQAPVDYLNSQDPLAARFGYDPLRPRSAMGRHIIDYNPEYDDQEHGGALVRRPSLTRRRSTRQDADRVRMPPPPRPSTMRPQASSAYAPPAPKRRSIASVGSLYDDESLDGDDSLYSGVSPLERYPHPVRRPSIDSTVYDIGHGYAEVAGRRSRRNSQYGARRQSTDLEIEDKYKSAMQYQEDVDGPTNILTADSLRKINKTPSRSTKSSGSRGESGYGRSAATRNSIDNDDMTIFVKGMGSLTIGNAQLDIKDGAEIAIRTNGSDRNSRGGSENASTAYADDTRTARFERPQGRVRTGSRAGSHSRGFAHHGPPPPPPQTDYYGNPYMPMPIPHAPYSPYPYQI</sequence>
<dbReference type="EMBL" id="JAUJFL010000005">
    <property type="protein sequence ID" value="KAK2602751.1"/>
    <property type="molecule type" value="Genomic_DNA"/>
</dbReference>
<dbReference type="AlphaFoldDB" id="A0AAD9W0S2"/>
<evidence type="ECO:0000313" key="2">
    <source>
        <dbReference type="EMBL" id="KAK2602751.1"/>
    </source>
</evidence>
<name>A0AAD9W0S2_PHOAM</name>
<protein>
    <submittedName>
        <fullName evidence="2">Uncharacterized protein</fullName>
    </submittedName>
</protein>
<keyword evidence="3" id="KW-1185">Reference proteome</keyword>
<feature type="compositionally biased region" description="Polar residues" evidence="1">
    <location>
        <begin position="37"/>
        <end position="70"/>
    </location>
</feature>
<feature type="region of interest" description="Disordered" evidence="1">
    <location>
        <begin position="474"/>
        <end position="557"/>
    </location>
</feature>
<feature type="compositionally biased region" description="Polar residues" evidence="1">
    <location>
        <begin position="474"/>
        <end position="490"/>
    </location>
</feature>
<organism evidence="2 3">
    <name type="scientific">Phomopsis amygdali</name>
    <name type="common">Fusicoccum amygdali</name>
    <dbReference type="NCBI Taxonomy" id="1214568"/>
    <lineage>
        <taxon>Eukaryota</taxon>
        <taxon>Fungi</taxon>
        <taxon>Dikarya</taxon>
        <taxon>Ascomycota</taxon>
        <taxon>Pezizomycotina</taxon>
        <taxon>Sordariomycetes</taxon>
        <taxon>Sordariomycetidae</taxon>
        <taxon>Diaporthales</taxon>
        <taxon>Diaporthaceae</taxon>
        <taxon>Diaporthe</taxon>
    </lineage>
</organism>
<comment type="caution">
    <text evidence="2">The sequence shown here is derived from an EMBL/GenBank/DDBJ whole genome shotgun (WGS) entry which is preliminary data.</text>
</comment>
<reference evidence="2" key="1">
    <citation type="submission" date="2023-06" db="EMBL/GenBank/DDBJ databases">
        <authorList>
            <person name="Noh H."/>
        </authorList>
    </citation>
    <scope>NUCLEOTIDE SEQUENCE</scope>
    <source>
        <strain evidence="2">DUCC20226</strain>
    </source>
</reference>
<dbReference type="Proteomes" id="UP001265746">
    <property type="component" value="Unassembled WGS sequence"/>
</dbReference>
<feature type="region of interest" description="Disordered" evidence="1">
    <location>
        <begin position="395"/>
        <end position="438"/>
    </location>
</feature>
<feature type="compositionally biased region" description="Low complexity" evidence="1">
    <location>
        <begin position="289"/>
        <end position="300"/>
    </location>
</feature>